<dbReference type="Gene3D" id="3.20.20.70">
    <property type="entry name" value="Aldolase class I"/>
    <property type="match status" value="1"/>
</dbReference>
<evidence type="ECO:0000256" key="2">
    <source>
        <dbReference type="ARBA" id="ARBA00010897"/>
    </source>
</evidence>
<dbReference type="CDD" id="cd01570">
    <property type="entry name" value="NAPRTase_A"/>
    <property type="match status" value="1"/>
</dbReference>
<dbReference type="RefSeq" id="WP_147585993.1">
    <property type="nucleotide sequence ID" value="NZ_JAODBU010000008.1"/>
</dbReference>
<evidence type="ECO:0000259" key="10">
    <source>
        <dbReference type="Pfam" id="PF17767"/>
    </source>
</evidence>
<dbReference type="InterPro" id="IPR013785">
    <property type="entry name" value="Aldolase_TIM"/>
</dbReference>
<dbReference type="EMBL" id="JAODBU010000008">
    <property type="protein sequence ID" value="MCT7399177.1"/>
    <property type="molecule type" value="Genomic_DNA"/>
</dbReference>
<keyword evidence="6 9" id="KW-0662">Pyridine nucleotide biosynthesis</keyword>
<evidence type="ECO:0000256" key="3">
    <source>
        <dbReference type="ARBA" id="ARBA00013236"/>
    </source>
</evidence>
<dbReference type="InterPro" id="IPR006405">
    <property type="entry name" value="Nic_PRibTrfase_pncB"/>
</dbReference>
<dbReference type="EC" id="6.3.4.21" evidence="3 9"/>
<evidence type="ECO:0000256" key="5">
    <source>
        <dbReference type="ARBA" id="ARBA00022598"/>
    </source>
</evidence>
<dbReference type="InterPro" id="IPR040727">
    <property type="entry name" value="NAPRTase_N"/>
</dbReference>
<gene>
    <name evidence="12" type="ORF">N5B56_08805</name>
</gene>
<keyword evidence="7 9" id="KW-0808">Transferase</keyword>
<feature type="domain" description="Nicotinate phosphoribosyltransferase C-terminal" evidence="11">
    <location>
        <begin position="367"/>
        <end position="475"/>
    </location>
</feature>
<evidence type="ECO:0000256" key="1">
    <source>
        <dbReference type="ARBA" id="ARBA00004952"/>
    </source>
</evidence>
<reference evidence="12" key="1">
    <citation type="submission" date="2022-09" db="EMBL/GenBank/DDBJ databases">
        <title>Eubacterium sp. LFL-14 isolated from human feces.</title>
        <authorList>
            <person name="Liu F."/>
        </authorList>
    </citation>
    <scope>NUCLEOTIDE SEQUENCE</scope>
    <source>
        <strain evidence="12">LFL-14</strain>
    </source>
</reference>
<comment type="PTM">
    <text evidence="9">Transiently phosphorylated on a His residue during the reaction cycle. Phosphorylation strongly increases the affinity for substrates and increases the rate of nicotinate D-ribonucleotide production. Dephosphorylation regenerates the low-affinity form of the enzyme, leading to product release.</text>
</comment>
<comment type="caution">
    <text evidence="12">The sequence shown here is derived from an EMBL/GenBank/DDBJ whole genome shotgun (WGS) entry which is preliminary data.</text>
</comment>
<keyword evidence="4" id="KW-0597">Phosphoprotein</keyword>
<dbReference type="Pfam" id="PF17767">
    <property type="entry name" value="NAPRTase_N"/>
    <property type="match status" value="1"/>
</dbReference>
<dbReference type="GO" id="GO:0016757">
    <property type="term" value="F:glycosyltransferase activity"/>
    <property type="evidence" value="ECO:0007669"/>
    <property type="project" value="UniProtKB-KW"/>
</dbReference>
<dbReference type="NCBIfam" id="NF009131">
    <property type="entry name" value="PRK12484.1"/>
    <property type="match status" value="1"/>
</dbReference>
<protein>
    <recommendedName>
        <fullName evidence="3 9">Nicotinate phosphoribosyltransferase</fullName>
        <ecNumber evidence="3 9">6.3.4.21</ecNumber>
    </recommendedName>
</protein>
<dbReference type="SUPFAM" id="SSF54675">
    <property type="entry name" value="Nicotinate/Quinolinate PRTase N-terminal domain-like"/>
    <property type="match status" value="1"/>
</dbReference>
<keyword evidence="5 9" id="KW-0436">Ligase</keyword>
<organism evidence="12 13">
    <name type="scientific">Eubacterium album</name>
    <dbReference type="NCBI Taxonomy" id="2978477"/>
    <lineage>
        <taxon>Bacteria</taxon>
        <taxon>Bacillati</taxon>
        <taxon>Bacillota</taxon>
        <taxon>Clostridia</taxon>
        <taxon>Eubacteriales</taxon>
        <taxon>Eubacteriaceae</taxon>
        <taxon>Eubacterium</taxon>
    </lineage>
</organism>
<dbReference type="Gene3D" id="3.20.140.10">
    <property type="entry name" value="nicotinate phosphoribosyltransferase"/>
    <property type="match status" value="1"/>
</dbReference>
<evidence type="ECO:0000256" key="4">
    <source>
        <dbReference type="ARBA" id="ARBA00022553"/>
    </source>
</evidence>
<dbReference type="InterPro" id="IPR041619">
    <property type="entry name" value="NAPRTase_C"/>
</dbReference>
<evidence type="ECO:0000256" key="6">
    <source>
        <dbReference type="ARBA" id="ARBA00022642"/>
    </source>
</evidence>
<keyword evidence="13" id="KW-1185">Reference proteome</keyword>
<comment type="pathway">
    <text evidence="1 9">Cofactor biosynthesis; NAD(+) biosynthesis; nicotinate D-ribonucleotide from nicotinate: step 1/1.</text>
</comment>
<dbReference type="NCBIfam" id="NF006695">
    <property type="entry name" value="PRK09243.1-2"/>
    <property type="match status" value="1"/>
</dbReference>
<dbReference type="GO" id="GO:0004516">
    <property type="term" value="F:nicotinate phosphoribosyltransferase activity"/>
    <property type="evidence" value="ECO:0007669"/>
    <property type="project" value="UniProtKB-EC"/>
</dbReference>
<dbReference type="PANTHER" id="PTHR11098">
    <property type="entry name" value="NICOTINATE PHOSPHORIBOSYLTRANSFERASE"/>
    <property type="match status" value="1"/>
</dbReference>
<comment type="catalytic activity">
    <reaction evidence="8 9">
        <text>5-phospho-alpha-D-ribose 1-diphosphate + nicotinate + ATP + H2O = nicotinate beta-D-ribonucleotide + ADP + phosphate + diphosphate</text>
        <dbReference type="Rhea" id="RHEA:36163"/>
        <dbReference type="ChEBI" id="CHEBI:15377"/>
        <dbReference type="ChEBI" id="CHEBI:30616"/>
        <dbReference type="ChEBI" id="CHEBI:32544"/>
        <dbReference type="ChEBI" id="CHEBI:33019"/>
        <dbReference type="ChEBI" id="CHEBI:43474"/>
        <dbReference type="ChEBI" id="CHEBI:57502"/>
        <dbReference type="ChEBI" id="CHEBI:58017"/>
        <dbReference type="ChEBI" id="CHEBI:456216"/>
        <dbReference type="EC" id="6.3.4.21"/>
    </reaction>
</comment>
<dbReference type="InterPro" id="IPR036068">
    <property type="entry name" value="Nicotinate_pribotase-like_C"/>
</dbReference>
<dbReference type="Pfam" id="PF17956">
    <property type="entry name" value="NAPRTase_C"/>
    <property type="match status" value="1"/>
</dbReference>
<evidence type="ECO:0000313" key="13">
    <source>
        <dbReference type="Proteomes" id="UP001431199"/>
    </source>
</evidence>
<dbReference type="PANTHER" id="PTHR11098:SF1">
    <property type="entry name" value="NICOTINATE PHOSPHORIBOSYLTRANSFERASE"/>
    <property type="match status" value="1"/>
</dbReference>
<evidence type="ECO:0000256" key="9">
    <source>
        <dbReference type="RuleBase" id="RU365100"/>
    </source>
</evidence>
<comment type="function">
    <text evidence="9">Catalyzes the first step in the biosynthesis of NAD from nicotinic acid, the ATP-dependent synthesis of beta-nicotinate D-ribonucleotide from nicotinate and 5-phospho-D-ribose 1-phosphate.</text>
</comment>
<evidence type="ECO:0000256" key="8">
    <source>
        <dbReference type="ARBA" id="ARBA00048668"/>
    </source>
</evidence>
<feature type="domain" description="Nicotinate phosphoribosyltransferase N-terminal" evidence="10">
    <location>
        <begin position="16"/>
        <end position="139"/>
    </location>
</feature>
<evidence type="ECO:0000256" key="7">
    <source>
        <dbReference type="ARBA" id="ARBA00022679"/>
    </source>
</evidence>
<evidence type="ECO:0000259" key="11">
    <source>
        <dbReference type="Pfam" id="PF17956"/>
    </source>
</evidence>
<name>A0ABT2M0Y2_9FIRM</name>
<proteinExistence type="inferred from homology"/>
<sequence>MKIYNGYKRLPRNYTLMTDEYEFTMANGYYQNGMQNQIAAFDVFFRKVPNNGGYAIMAGLDKVIEYIKDFSFGEQELSYLERKGYGKSFVEYLKNLKFSGDIYAIPDGTPVFPNEPIITVKAPIIEAQIIETAILSMVNGAMEHATGARRIVEATPDDVTIMEFGARRADGCEAAIDASIYGIMAGCDGTSNDIAADMLNMKGLGTQAHSWIESYDTEYDAFLAYAKAYPDNCLLLVDTIDTLRSGVPNAIRVAKEYLVPNGYRLKGIRIDSGDLAYLSKKARKMLDDAGLEDAGICLSNGLTAESIESLIIQGAEFSSLGVGDNISKPEGRMGCVYKEVALKKDGNWIPKIKLSNDVSKTINPDFKKLYRAYDKETGYAIADIMARRIENVSRDKIVIADPANILKHTTITNFKLEKLQKTIFKNGELVYDDPEILEKQKYCNEQMKKIYPEVKRTKMPHEYYVDGTEEYVEFKNVLIDETKKIAKNKI</sequence>
<dbReference type="InterPro" id="IPR007229">
    <property type="entry name" value="Nic_PRibTrfase-Fam"/>
</dbReference>
<keyword evidence="12" id="KW-0328">Glycosyltransferase</keyword>
<accession>A0ABT2M0Y2</accession>
<dbReference type="NCBIfam" id="TIGR01513">
    <property type="entry name" value="NAPRTase_put"/>
    <property type="match status" value="1"/>
</dbReference>
<dbReference type="PIRSF" id="PIRSF000484">
    <property type="entry name" value="NAPRT"/>
    <property type="match status" value="1"/>
</dbReference>
<comment type="similarity">
    <text evidence="2 9">Belongs to the NAPRTase family.</text>
</comment>
<evidence type="ECO:0000313" key="12">
    <source>
        <dbReference type="EMBL" id="MCT7399177.1"/>
    </source>
</evidence>
<dbReference type="SUPFAM" id="SSF51690">
    <property type="entry name" value="Nicotinate/Quinolinate PRTase C-terminal domain-like"/>
    <property type="match status" value="1"/>
</dbReference>
<dbReference type="Proteomes" id="UP001431199">
    <property type="component" value="Unassembled WGS sequence"/>
</dbReference>